<keyword evidence="10 14" id="KW-0067">ATP-binding</keyword>
<dbReference type="Proteomes" id="UP000186176">
    <property type="component" value="Unassembled WGS sequence"/>
</dbReference>
<keyword evidence="5" id="KW-0479">Metal-binding</keyword>
<dbReference type="InterPro" id="IPR011992">
    <property type="entry name" value="EF-hand-dom_pair"/>
</dbReference>
<comment type="cofactor">
    <cofactor evidence="1">
        <name>Mg(2+)</name>
        <dbReference type="ChEBI" id="CHEBI:18420"/>
    </cofactor>
</comment>
<accession>A0A1J4ME45</accession>
<evidence type="ECO:0000256" key="12">
    <source>
        <dbReference type="ARBA" id="ARBA00047899"/>
    </source>
</evidence>
<feature type="region of interest" description="Disordered" evidence="15">
    <location>
        <begin position="133"/>
        <end position="158"/>
    </location>
</feature>
<dbReference type="VEuPathDB" id="CryptoDB:cubi_00509"/>
<evidence type="ECO:0000256" key="8">
    <source>
        <dbReference type="ARBA" id="ARBA00022777"/>
    </source>
</evidence>
<dbReference type="CDD" id="cd00051">
    <property type="entry name" value="EFh"/>
    <property type="match status" value="1"/>
</dbReference>
<dbReference type="GO" id="GO:0005524">
    <property type="term" value="F:ATP binding"/>
    <property type="evidence" value="ECO:0007669"/>
    <property type="project" value="UniProtKB-UniRule"/>
</dbReference>
<dbReference type="GO" id="GO:0005509">
    <property type="term" value="F:calcium ion binding"/>
    <property type="evidence" value="ECO:0007669"/>
    <property type="project" value="InterPro"/>
</dbReference>
<dbReference type="PROSITE" id="PS00108">
    <property type="entry name" value="PROTEIN_KINASE_ST"/>
    <property type="match status" value="1"/>
</dbReference>
<feature type="domain" description="EF-hand" evidence="17">
    <location>
        <begin position="601"/>
        <end position="636"/>
    </location>
</feature>
<name>A0A1J4ME45_9CRYT</name>
<evidence type="ECO:0000256" key="5">
    <source>
        <dbReference type="ARBA" id="ARBA00022723"/>
    </source>
</evidence>
<dbReference type="OrthoDB" id="40902at2759"/>
<dbReference type="InterPro" id="IPR011009">
    <property type="entry name" value="Kinase-like_dom_sf"/>
</dbReference>
<dbReference type="FunFam" id="3.30.200.20:FF:000315">
    <property type="entry name" value="Calcium-dependent protein kinase 3"/>
    <property type="match status" value="1"/>
</dbReference>
<comment type="similarity">
    <text evidence="11">Belongs to the protein kinase superfamily. Ser/Thr protein kinase family. CDPK subfamily.</text>
</comment>
<evidence type="ECO:0000256" key="10">
    <source>
        <dbReference type="ARBA" id="ARBA00022840"/>
    </source>
</evidence>
<dbReference type="InterPro" id="IPR008271">
    <property type="entry name" value="Ser/Thr_kinase_AS"/>
</dbReference>
<dbReference type="FunFam" id="1.10.238.10:FF:000001">
    <property type="entry name" value="Calmodulin 1"/>
    <property type="match status" value="1"/>
</dbReference>
<dbReference type="InterPro" id="IPR000719">
    <property type="entry name" value="Prot_kinase_dom"/>
</dbReference>
<dbReference type="Pfam" id="PF13499">
    <property type="entry name" value="EF-hand_7"/>
    <property type="match status" value="2"/>
</dbReference>
<dbReference type="PROSITE" id="PS00018">
    <property type="entry name" value="EF_HAND_1"/>
    <property type="match status" value="4"/>
</dbReference>
<protein>
    <recommendedName>
        <fullName evidence="2">non-specific serine/threonine protein kinase</fullName>
        <ecNumber evidence="2">2.7.11.1</ecNumber>
    </recommendedName>
</protein>
<keyword evidence="3" id="KW-0723">Serine/threonine-protein kinase</keyword>
<proteinExistence type="inferred from homology"/>
<evidence type="ECO:0000256" key="15">
    <source>
        <dbReference type="SAM" id="MobiDB-lite"/>
    </source>
</evidence>
<dbReference type="SUPFAM" id="SSF47473">
    <property type="entry name" value="EF-hand"/>
    <property type="match status" value="1"/>
</dbReference>
<feature type="domain" description="EF-hand" evidence="17">
    <location>
        <begin position="490"/>
        <end position="525"/>
    </location>
</feature>
<evidence type="ECO:0000256" key="1">
    <source>
        <dbReference type="ARBA" id="ARBA00001946"/>
    </source>
</evidence>
<evidence type="ECO:0000313" key="19">
    <source>
        <dbReference type="Proteomes" id="UP000186176"/>
    </source>
</evidence>
<dbReference type="Pfam" id="PF00069">
    <property type="entry name" value="Pkinase"/>
    <property type="match status" value="1"/>
</dbReference>
<dbReference type="GeneID" id="39977302"/>
<keyword evidence="19" id="KW-1185">Reference proteome</keyword>
<dbReference type="PROSITE" id="PS00107">
    <property type="entry name" value="PROTEIN_KINASE_ATP"/>
    <property type="match status" value="1"/>
</dbReference>
<evidence type="ECO:0000256" key="11">
    <source>
        <dbReference type="ARBA" id="ARBA00024334"/>
    </source>
</evidence>
<keyword evidence="9" id="KW-0106">Calcium</keyword>
<dbReference type="FunFam" id="1.10.510.10:FF:000475">
    <property type="entry name" value="Calcium-dependent protein kinase 5"/>
    <property type="match status" value="1"/>
</dbReference>
<keyword evidence="8 18" id="KW-0418">Kinase</keyword>
<evidence type="ECO:0000256" key="2">
    <source>
        <dbReference type="ARBA" id="ARBA00012513"/>
    </source>
</evidence>
<evidence type="ECO:0000256" key="4">
    <source>
        <dbReference type="ARBA" id="ARBA00022679"/>
    </source>
</evidence>
<comment type="catalytic activity">
    <reaction evidence="13">
        <text>L-seryl-[protein] + ATP = O-phospho-L-seryl-[protein] + ADP + H(+)</text>
        <dbReference type="Rhea" id="RHEA:17989"/>
        <dbReference type="Rhea" id="RHEA-COMP:9863"/>
        <dbReference type="Rhea" id="RHEA-COMP:11604"/>
        <dbReference type="ChEBI" id="CHEBI:15378"/>
        <dbReference type="ChEBI" id="CHEBI:29999"/>
        <dbReference type="ChEBI" id="CHEBI:30616"/>
        <dbReference type="ChEBI" id="CHEBI:83421"/>
        <dbReference type="ChEBI" id="CHEBI:456216"/>
        <dbReference type="EC" id="2.7.11.1"/>
    </reaction>
</comment>
<dbReference type="InterPro" id="IPR002048">
    <property type="entry name" value="EF_hand_dom"/>
</dbReference>
<organism evidence="18 19">
    <name type="scientific">Cryptosporidium ubiquitum</name>
    <dbReference type="NCBI Taxonomy" id="857276"/>
    <lineage>
        <taxon>Eukaryota</taxon>
        <taxon>Sar</taxon>
        <taxon>Alveolata</taxon>
        <taxon>Apicomplexa</taxon>
        <taxon>Conoidasida</taxon>
        <taxon>Coccidia</taxon>
        <taxon>Eucoccidiorida</taxon>
        <taxon>Eimeriorina</taxon>
        <taxon>Cryptosporidiidae</taxon>
        <taxon>Cryptosporidium</taxon>
    </lineage>
</organism>
<dbReference type="SMART" id="SM00220">
    <property type="entry name" value="S_TKc"/>
    <property type="match status" value="1"/>
</dbReference>
<dbReference type="PANTHER" id="PTHR24349">
    <property type="entry name" value="SERINE/THREONINE-PROTEIN KINASE"/>
    <property type="match status" value="1"/>
</dbReference>
<gene>
    <name evidence="18" type="ORF">cubi_00509</name>
</gene>
<keyword evidence="6" id="KW-0677">Repeat</keyword>
<feature type="binding site" evidence="14">
    <location>
        <position position="218"/>
    </location>
    <ligand>
        <name>ATP</name>
        <dbReference type="ChEBI" id="CHEBI:30616"/>
    </ligand>
</feature>
<feature type="domain" description="EF-hand" evidence="17">
    <location>
        <begin position="527"/>
        <end position="562"/>
    </location>
</feature>
<evidence type="ECO:0000313" key="18">
    <source>
        <dbReference type="EMBL" id="OII72514.1"/>
    </source>
</evidence>
<dbReference type="Gene3D" id="1.10.238.10">
    <property type="entry name" value="EF-hand"/>
    <property type="match status" value="2"/>
</dbReference>
<dbReference type="Gene3D" id="1.10.510.10">
    <property type="entry name" value="Transferase(Phosphotransferase) domain 1"/>
    <property type="match status" value="1"/>
</dbReference>
<dbReference type="AlphaFoldDB" id="A0A1J4ME45"/>
<dbReference type="SUPFAM" id="SSF56112">
    <property type="entry name" value="Protein kinase-like (PK-like)"/>
    <property type="match status" value="1"/>
</dbReference>
<evidence type="ECO:0000259" key="16">
    <source>
        <dbReference type="PROSITE" id="PS50011"/>
    </source>
</evidence>
<dbReference type="InterPro" id="IPR017441">
    <property type="entry name" value="Protein_kinase_ATP_BS"/>
</dbReference>
<sequence length="677" mass="76501">MSEREQNGDECTKYEGASVVPVLHNVTEECNFKSEKKEIVLGAEGTEPDSKSCCDSDEYLEGHIYAAMCTKCAGELQQKLNPTEPYRDPKKISGKEQISRGLIIESKSFVDANKNIKFAKKNEKNYYAGLCSSPEVTTPNSEHESSGDPNAKGTDSKKVSHGLFDRTCLIQEHALVNKNINDFYELNLGNLGRGSYGSVVKAIDKQSGAQRAVKIILKPKLENINRLKREILIMKRLDHPNIIKLFEVFEDTNYLYFVMEICTGGELFDRIIKRGHFSERYAAVIMRQVFSAIAYCHSNEFMHRDLKPENLLFSDSSPNSLLKVIDWGFAAKCPKTHKFTSVVGTPYYVAPEVLYGSYSKLCDLWSAGVILYILLCGYPPFHGKDNVEILRKVKIGQYSLEHNIWKYVSDSAKDLIKRLLMTDPSKRISAQDALNHPWIKSLISSPNNADASYFTNDVCSSLLARFRDFQRQSKLKKLALTCVAYHLNDTDIGALQKLFSTLDRNGDGVLTISEIRSALHKIQNVSQLGDDIDNLLMELDTDGNGRIDYTEFIAASIDHKLYEQESLCKAAFKVFDLDMDGRISPQELSRVLNITFLQEAFEQSTIDSLLKEVDINQDGYIDFNEFMKMMMGDKHEKKPEPKVQKVEDEESGNKKLSKNGIISDIISATNIFKKLNS</sequence>
<evidence type="ECO:0000256" key="3">
    <source>
        <dbReference type="ARBA" id="ARBA00022527"/>
    </source>
</evidence>
<dbReference type="RefSeq" id="XP_028874012.1">
    <property type="nucleotide sequence ID" value="XM_029017523.1"/>
</dbReference>
<dbReference type="PROSITE" id="PS50011">
    <property type="entry name" value="PROTEIN_KINASE_DOM"/>
    <property type="match status" value="1"/>
</dbReference>
<comment type="catalytic activity">
    <reaction evidence="12">
        <text>L-threonyl-[protein] + ATP = O-phospho-L-threonyl-[protein] + ADP + H(+)</text>
        <dbReference type="Rhea" id="RHEA:46608"/>
        <dbReference type="Rhea" id="RHEA-COMP:11060"/>
        <dbReference type="Rhea" id="RHEA-COMP:11605"/>
        <dbReference type="ChEBI" id="CHEBI:15378"/>
        <dbReference type="ChEBI" id="CHEBI:30013"/>
        <dbReference type="ChEBI" id="CHEBI:30616"/>
        <dbReference type="ChEBI" id="CHEBI:61977"/>
        <dbReference type="ChEBI" id="CHEBI:456216"/>
        <dbReference type="EC" id="2.7.11.1"/>
    </reaction>
</comment>
<feature type="domain" description="EF-hand" evidence="17">
    <location>
        <begin position="563"/>
        <end position="598"/>
    </location>
</feature>
<dbReference type="InterPro" id="IPR018247">
    <property type="entry name" value="EF_Hand_1_Ca_BS"/>
</dbReference>
<evidence type="ECO:0000256" key="7">
    <source>
        <dbReference type="ARBA" id="ARBA00022741"/>
    </source>
</evidence>
<dbReference type="EMBL" id="LRBP01000022">
    <property type="protein sequence ID" value="OII72514.1"/>
    <property type="molecule type" value="Genomic_DNA"/>
</dbReference>
<dbReference type="PROSITE" id="PS50222">
    <property type="entry name" value="EF_HAND_2"/>
    <property type="match status" value="4"/>
</dbReference>
<evidence type="ECO:0000256" key="14">
    <source>
        <dbReference type="PROSITE-ProRule" id="PRU10141"/>
    </source>
</evidence>
<reference evidence="18 19" key="1">
    <citation type="submission" date="2016-10" db="EMBL/GenBank/DDBJ databases">
        <title>Reductive evolution of mitochondrial metabolism and differential evolution of invasion-related proteins in Cryptosporidium.</title>
        <authorList>
            <person name="Liu S."/>
            <person name="Roellig D.M."/>
            <person name="Guo Y."/>
            <person name="Li N."/>
            <person name="Frace M.A."/>
            <person name="Tang K."/>
            <person name="Zhang L."/>
            <person name="Feng Y."/>
            <person name="Xiao L."/>
        </authorList>
    </citation>
    <scope>NUCLEOTIDE SEQUENCE [LARGE SCALE GENOMIC DNA]</scope>
    <source>
        <strain evidence="18">39726</strain>
    </source>
</reference>
<dbReference type="InterPro" id="IPR050205">
    <property type="entry name" value="CDPK_Ser/Thr_kinases"/>
</dbReference>
<feature type="domain" description="Protein kinase" evidence="16">
    <location>
        <begin position="185"/>
        <end position="439"/>
    </location>
</feature>
<keyword evidence="7 14" id="KW-0547">Nucleotide-binding</keyword>
<evidence type="ECO:0000256" key="13">
    <source>
        <dbReference type="ARBA" id="ARBA00048679"/>
    </source>
</evidence>
<feature type="region of interest" description="Disordered" evidence="15">
    <location>
        <begin position="634"/>
        <end position="654"/>
    </location>
</feature>
<dbReference type="EC" id="2.7.11.1" evidence="2"/>
<evidence type="ECO:0000256" key="6">
    <source>
        <dbReference type="ARBA" id="ARBA00022737"/>
    </source>
</evidence>
<dbReference type="Gene3D" id="3.30.200.20">
    <property type="entry name" value="Phosphorylase Kinase, domain 1"/>
    <property type="match status" value="1"/>
</dbReference>
<feature type="compositionally biased region" description="Basic and acidic residues" evidence="15">
    <location>
        <begin position="634"/>
        <end position="646"/>
    </location>
</feature>
<keyword evidence="4" id="KW-0808">Transferase</keyword>
<evidence type="ECO:0000259" key="17">
    <source>
        <dbReference type="PROSITE" id="PS50222"/>
    </source>
</evidence>
<dbReference type="SMART" id="SM00054">
    <property type="entry name" value="EFh"/>
    <property type="match status" value="4"/>
</dbReference>
<evidence type="ECO:0000256" key="9">
    <source>
        <dbReference type="ARBA" id="ARBA00022837"/>
    </source>
</evidence>
<comment type="caution">
    <text evidence="18">The sequence shown here is derived from an EMBL/GenBank/DDBJ whole genome shotgun (WGS) entry which is preliminary data.</text>
</comment>
<dbReference type="CDD" id="cd05117">
    <property type="entry name" value="STKc_CAMK"/>
    <property type="match status" value="1"/>
</dbReference>
<dbReference type="GO" id="GO:0004674">
    <property type="term" value="F:protein serine/threonine kinase activity"/>
    <property type="evidence" value="ECO:0007669"/>
    <property type="project" value="UniProtKB-KW"/>
</dbReference>